<reference evidence="5" key="1">
    <citation type="submission" date="2019-01" db="EMBL/GenBank/DDBJ databases">
        <title>Genomic analysis of Salicibibacter sp. NKC3-5.</title>
        <authorList>
            <person name="Oh Y.J."/>
        </authorList>
    </citation>
    <scope>NUCLEOTIDE SEQUENCE [LARGE SCALE GENOMIC DNA]</scope>
    <source>
        <strain evidence="5">NKC3-5</strain>
    </source>
</reference>
<dbReference type="SUPFAM" id="SSF55031">
    <property type="entry name" value="Bacterial exopeptidase dimerisation domain"/>
    <property type="match status" value="1"/>
</dbReference>
<evidence type="ECO:0000256" key="2">
    <source>
        <dbReference type="PIRSR" id="PIRSR005962-1"/>
    </source>
</evidence>
<feature type="binding site" evidence="2">
    <location>
        <position position="361"/>
    </location>
    <ligand>
        <name>Mn(2+)</name>
        <dbReference type="ChEBI" id="CHEBI:29035"/>
        <label>2</label>
    </ligand>
</feature>
<evidence type="ECO:0000259" key="3">
    <source>
        <dbReference type="Pfam" id="PF07687"/>
    </source>
</evidence>
<feature type="binding site" evidence="2">
    <location>
        <position position="99"/>
    </location>
    <ligand>
        <name>Mn(2+)</name>
        <dbReference type="ChEBI" id="CHEBI:29035"/>
        <label>2</label>
    </ligand>
</feature>
<dbReference type="Pfam" id="PF01546">
    <property type="entry name" value="Peptidase_M20"/>
    <property type="match status" value="1"/>
</dbReference>
<dbReference type="GO" id="GO:0046872">
    <property type="term" value="F:metal ion binding"/>
    <property type="evidence" value="ECO:0007669"/>
    <property type="project" value="UniProtKB-KW"/>
</dbReference>
<dbReference type="NCBIfam" id="TIGR01891">
    <property type="entry name" value="amidohydrolases"/>
    <property type="match status" value="1"/>
</dbReference>
<dbReference type="CDD" id="cd03886">
    <property type="entry name" value="M20_Acy1"/>
    <property type="match status" value="1"/>
</dbReference>
<feature type="binding site" evidence="2">
    <location>
        <position position="161"/>
    </location>
    <ligand>
        <name>Mn(2+)</name>
        <dbReference type="ChEBI" id="CHEBI:29035"/>
        <label>2</label>
    </ligand>
</feature>
<feature type="binding site" evidence="2">
    <location>
        <position position="135"/>
    </location>
    <ligand>
        <name>Mn(2+)</name>
        <dbReference type="ChEBI" id="CHEBI:29035"/>
        <label>2</label>
    </ligand>
</feature>
<keyword evidence="2" id="KW-0479">Metal-binding</keyword>
<dbReference type="InterPro" id="IPR002933">
    <property type="entry name" value="Peptidase_M20"/>
</dbReference>
<dbReference type="PANTHER" id="PTHR11014">
    <property type="entry name" value="PEPTIDASE M20 FAMILY MEMBER"/>
    <property type="match status" value="1"/>
</dbReference>
<organism evidence="4 5">
    <name type="scientific">Salicibibacter halophilus</name>
    <dbReference type="NCBI Taxonomy" id="2502791"/>
    <lineage>
        <taxon>Bacteria</taxon>
        <taxon>Bacillati</taxon>
        <taxon>Bacillota</taxon>
        <taxon>Bacilli</taxon>
        <taxon>Bacillales</taxon>
        <taxon>Bacillaceae</taxon>
        <taxon>Salicibibacter</taxon>
    </lineage>
</organism>
<evidence type="ECO:0000313" key="5">
    <source>
        <dbReference type="Proteomes" id="UP000319756"/>
    </source>
</evidence>
<feature type="binding site" evidence="2">
    <location>
        <position position="101"/>
    </location>
    <ligand>
        <name>Mn(2+)</name>
        <dbReference type="ChEBI" id="CHEBI:29035"/>
        <label>2</label>
    </ligand>
</feature>
<dbReference type="PANTHER" id="PTHR11014:SF63">
    <property type="entry name" value="METALLOPEPTIDASE, PUTATIVE (AFU_ORTHOLOGUE AFUA_6G09600)-RELATED"/>
    <property type="match status" value="1"/>
</dbReference>
<name>A0A514LKD7_9BACI</name>
<dbReference type="FunFam" id="3.30.70.360:FF:000001">
    <property type="entry name" value="N-acetyldiaminopimelate deacetylase"/>
    <property type="match status" value="1"/>
</dbReference>
<dbReference type="KEGG" id="sale:EPH95_11565"/>
<dbReference type="GO" id="GO:0050118">
    <property type="term" value="F:N-acetyldiaminopimelate deacetylase activity"/>
    <property type="evidence" value="ECO:0007669"/>
    <property type="project" value="UniProtKB-ARBA"/>
</dbReference>
<sequence>MQTAKKLLPWLCEVRRDFHMYPELGMEEYRTMDKVCHHLDALNIPYEKNIANTGVVAIIEGNNPEGKTIALRADMDALPIREENDVPYYSRHKGKMHACGHDAHMTILLGAACILSSNRDELPGNVKLLFQPAEETVGGAAPMIEEGALKDPTVDAVLGLHVAPELPVGTIGVKYGQMNASSDALSLTVHGKGAHAAYPAGGKDAIVMSAQLLSALQTVVSRNVDARESAVVTFGTISGGTQPNIVADRVHLQGTMRTLNPKVRADVLERLQATVENVAKGLGGSAELAIDPGYTALINNDKMVDLVKKAGKDLLGEKNMTITPKPSLGVEDFSFFAAEVPGAFYRLGVRNESKGIVHGGHTPRFDIDERALAIGAAMQVCNVQGFFQQKGSF</sequence>
<gene>
    <name evidence="4" type="ORF">EPH95_11565</name>
</gene>
<dbReference type="GO" id="GO:0019877">
    <property type="term" value="P:diaminopimelate biosynthetic process"/>
    <property type="evidence" value="ECO:0007669"/>
    <property type="project" value="UniProtKB-ARBA"/>
</dbReference>
<dbReference type="SUPFAM" id="SSF53187">
    <property type="entry name" value="Zn-dependent exopeptidases"/>
    <property type="match status" value="1"/>
</dbReference>
<dbReference type="AlphaFoldDB" id="A0A514LKD7"/>
<dbReference type="OrthoDB" id="9776731at2"/>
<comment type="cofactor">
    <cofactor evidence="2">
        <name>Mn(2+)</name>
        <dbReference type="ChEBI" id="CHEBI:29035"/>
    </cofactor>
    <text evidence="2">The Mn(2+) ion enhances activity.</text>
</comment>
<keyword evidence="2" id="KW-0464">Manganese</keyword>
<evidence type="ECO:0000256" key="1">
    <source>
        <dbReference type="ARBA" id="ARBA00022801"/>
    </source>
</evidence>
<dbReference type="Proteomes" id="UP000319756">
    <property type="component" value="Chromosome"/>
</dbReference>
<dbReference type="InterPro" id="IPR017439">
    <property type="entry name" value="Amidohydrolase"/>
</dbReference>
<accession>A0A514LKD7</accession>
<dbReference type="InterPro" id="IPR011650">
    <property type="entry name" value="Peptidase_M20_dimer"/>
</dbReference>
<dbReference type="PIRSF" id="PIRSF005962">
    <property type="entry name" value="Pept_M20D_amidohydro"/>
    <property type="match status" value="1"/>
</dbReference>
<dbReference type="EMBL" id="CP035485">
    <property type="protein sequence ID" value="QDI91731.1"/>
    <property type="molecule type" value="Genomic_DNA"/>
</dbReference>
<keyword evidence="1 4" id="KW-0378">Hydrolase</keyword>
<feature type="domain" description="Peptidase M20 dimerisation" evidence="3">
    <location>
        <begin position="185"/>
        <end position="280"/>
    </location>
</feature>
<dbReference type="InterPro" id="IPR036264">
    <property type="entry name" value="Bact_exopeptidase_dim_dom"/>
</dbReference>
<keyword evidence="5" id="KW-1185">Reference proteome</keyword>
<evidence type="ECO:0000313" key="4">
    <source>
        <dbReference type="EMBL" id="QDI91731.1"/>
    </source>
</evidence>
<dbReference type="Pfam" id="PF07687">
    <property type="entry name" value="M20_dimer"/>
    <property type="match status" value="1"/>
</dbReference>
<proteinExistence type="predicted"/>
<protein>
    <submittedName>
        <fullName evidence="4">Amidohydrolase</fullName>
    </submittedName>
</protein>
<dbReference type="Gene3D" id="3.30.70.360">
    <property type="match status" value="1"/>
</dbReference>
<dbReference type="Gene3D" id="3.40.630.10">
    <property type="entry name" value="Zn peptidases"/>
    <property type="match status" value="1"/>
</dbReference>